<dbReference type="PANTHER" id="PTHR21600:SF52">
    <property type="entry name" value="PSEUDOURIDINE SYNTHASE RSUA_RLUA-LIKE DOMAIN-CONTAINING PROTEIN"/>
    <property type="match status" value="1"/>
</dbReference>
<dbReference type="EMBL" id="JALJOU010000046">
    <property type="protein sequence ID" value="KAK9831406.1"/>
    <property type="molecule type" value="Genomic_DNA"/>
</dbReference>
<dbReference type="CDD" id="cd02869">
    <property type="entry name" value="PseudoU_synth_RluA_like"/>
    <property type="match status" value="1"/>
</dbReference>
<feature type="domain" description="Pseudouridine synthase RsuA/RluA-like" evidence="1">
    <location>
        <begin position="110"/>
        <end position="279"/>
    </location>
</feature>
<dbReference type="GO" id="GO:0000455">
    <property type="term" value="P:enzyme-directed rRNA pseudouridine synthesis"/>
    <property type="evidence" value="ECO:0007669"/>
    <property type="project" value="TreeGrafter"/>
</dbReference>
<dbReference type="GO" id="GO:0009982">
    <property type="term" value="F:pseudouridine synthase activity"/>
    <property type="evidence" value="ECO:0007669"/>
    <property type="project" value="InterPro"/>
</dbReference>
<comment type="caution">
    <text evidence="2">The sequence shown here is derived from an EMBL/GenBank/DDBJ whole genome shotgun (WGS) entry which is preliminary data.</text>
</comment>
<keyword evidence="3" id="KW-1185">Reference proteome</keyword>
<protein>
    <recommendedName>
        <fullName evidence="1">Pseudouridine synthase RsuA/RluA-like domain-containing protein</fullName>
    </recommendedName>
</protein>
<evidence type="ECO:0000259" key="1">
    <source>
        <dbReference type="Pfam" id="PF00849"/>
    </source>
</evidence>
<sequence length="345" mass="37690">MDKLLGPRVEHLIVDQPGLLSDIVAEALELPKAFVLELLRFGAIFCSAVPPPMNPEASRKDLKRAVPRRALQDVAVPRRAYVRVHVHPIRYPAAYTTDWKARIVSKGAGYVVVDKPAGVPVVHSTDNVIESSLTCVAQALGEEEPLRATHRLDTCTSGLAVLGRTQEFVAAFNRMLRSERTPRPLRKLYRSLSASEPPLGTLVHWAAVGTRRLGWPDHTLLHADSAPGRLRCELEVLTRERVRLGPGAAAAGWAPAEAWEAVVELRTGRTHQIRAQLAACGAPLLGDTLYQRLAPCAAARAPADEVRSSSAVGEAWRLEVTDCQGLFGEVGTAVFEASLPWWRDE</sequence>
<dbReference type="GO" id="GO:0003723">
    <property type="term" value="F:RNA binding"/>
    <property type="evidence" value="ECO:0007669"/>
    <property type="project" value="InterPro"/>
</dbReference>
<evidence type="ECO:0000313" key="3">
    <source>
        <dbReference type="Proteomes" id="UP001445335"/>
    </source>
</evidence>
<dbReference type="Proteomes" id="UP001445335">
    <property type="component" value="Unassembled WGS sequence"/>
</dbReference>
<dbReference type="SUPFAM" id="SSF55120">
    <property type="entry name" value="Pseudouridine synthase"/>
    <property type="match status" value="1"/>
</dbReference>
<dbReference type="InterPro" id="IPR006145">
    <property type="entry name" value="PsdUridine_synth_RsuA/RluA"/>
</dbReference>
<organism evidence="2 3">
    <name type="scientific">Elliptochloris bilobata</name>
    <dbReference type="NCBI Taxonomy" id="381761"/>
    <lineage>
        <taxon>Eukaryota</taxon>
        <taxon>Viridiplantae</taxon>
        <taxon>Chlorophyta</taxon>
        <taxon>core chlorophytes</taxon>
        <taxon>Trebouxiophyceae</taxon>
        <taxon>Trebouxiophyceae incertae sedis</taxon>
        <taxon>Elliptochloris clade</taxon>
        <taxon>Elliptochloris</taxon>
    </lineage>
</organism>
<dbReference type="PANTHER" id="PTHR21600">
    <property type="entry name" value="MITOCHONDRIAL RNA PSEUDOURIDINE SYNTHASE"/>
    <property type="match status" value="1"/>
</dbReference>
<dbReference type="InterPro" id="IPR020103">
    <property type="entry name" value="PsdUridine_synth_cat_dom_sf"/>
</dbReference>
<gene>
    <name evidence="2" type="ORF">WJX81_002433</name>
</gene>
<dbReference type="AlphaFoldDB" id="A0AAW1RC85"/>
<proteinExistence type="predicted"/>
<name>A0AAW1RC85_9CHLO</name>
<dbReference type="Gene3D" id="3.30.2350.10">
    <property type="entry name" value="Pseudouridine synthase"/>
    <property type="match status" value="1"/>
</dbReference>
<dbReference type="Pfam" id="PF00849">
    <property type="entry name" value="PseudoU_synth_2"/>
    <property type="match status" value="1"/>
</dbReference>
<accession>A0AAW1RC85</accession>
<evidence type="ECO:0000313" key="2">
    <source>
        <dbReference type="EMBL" id="KAK9831406.1"/>
    </source>
</evidence>
<reference evidence="2 3" key="1">
    <citation type="journal article" date="2024" name="Nat. Commun.">
        <title>Phylogenomics reveals the evolutionary origins of lichenization in chlorophyte algae.</title>
        <authorList>
            <person name="Puginier C."/>
            <person name="Libourel C."/>
            <person name="Otte J."/>
            <person name="Skaloud P."/>
            <person name="Haon M."/>
            <person name="Grisel S."/>
            <person name="Petersen M."/>
            <person name="Berrin J.G."/>
            <person name="Delaux P.M."/>
            <person name="Dal Grande F."/>
            <person name="Keller J."/>
        </authorList>
    </citation>
    <scope>NUCLEOTIDE SEQUENCE [LARGE SCALE GENOMIC DNA]</scope>
    <source>
        <strain evidence="2 3">SAG 245.80</strain>
    </source>
</reference>
<dbReference type="InterPro" id="IPR050188">
    <property type="entry name" value="RluA_PseudoU_synthase"/>
</dbReference>